<accession>S9UJL3</accession>
<comment type="subcellular location">
    <subcellularLocation>
        <location evidence="1">Membrane</location>
        <topology evidence="1">Multi-pass membrane protein</topology>
    </subcellularLocation>
</comment>
<evidence type="ECO:0000313" key="8">
    <source>
        <dbReference type="Proteomes" id="UP000015354"/>
    </source>
</evidence>
<sequence length="297" mass="32456">MIHEASEKFEEECIADAFKNYSAYHFLFALIAALLMQTLDQEMAATAERWMQVGRHSHEQDHHVVIEDTPEAHPLLGGGGEEQDGTMDDSATGQSVTPRRAGSSRSSSDAHDHHEGHGHQHLFVMPPADMGHIRRVISAVCMEFGVTLHSVFVGITVGLTTNTELKPLLVALFFHQLFEGMALGSRLVDASFGGKLEYILALVFSVSAPFGMIVSTIAVSISKSAMSGTRFVTTMAILDALCGGILLYLAFTLLLNDFVDDMKTYGARGAGHLKRKLILYAALWIGMLLMAFVGKWM</sequence>
<dbReference type="EMBL" id="ATMH01004731">
    <property type="protein sequence ID" value="EPY29088.1"/>
    <property type="molecule type" value="Genomic_DNA"/>
</dbReference>
<keyword evidence="4 6" id="KW-0472">Membrane</keyword>
<evidence type="ECO:0000313" key="7">
    <source>
        <dbReference type="EMBL" id="EPY29088.1"/>
    </source>
</evidence>
<evidence type="ECO:0000256" key="1">
    <source>
        <dbReference type="ARBA" id="ARBA00004141"/>
    </source>
</evidence>
<feature type="transmembrane region" description="Helical" evidence="6">
    <location>
        <begin position="231"/>
        <end position="256"/>
    </location>
</feature>
<dbReference type="OrthoDB" id="1100342at2759"/>
<dbReference type="PANTHER" id="PTHR11040">
    <property type="entry name" value="ZINC/IRON TRANSPORTER"/>
    <property type="match status" value="1"/>
</dbReference>
<proteinExistence type="predicted"/>
<dbReference type="GO" id="GO:0005886">
    <property type="term" value="C:plasma membrane"/>
    <property type="evidence" value="ECO:0007669"/>
    <property type="project" value="TreeGrafter"/>
</dbReference>
<comment type="caution">
    <text evidence="7">The sequence shown here is derived from an EMBL/GenBank/DDBJ whole genome shotgun (WGS) entry which is preliminary data.</text>
</comment>
<evidence type="ECO:0000256" key="4">
    <source>
        <dbReference type="ARBA" id="ARBA00023136"/>
    </source>
</evidence>
<reference evidence="7 8" key="1">
    <citation type="journal article" date="2013" name="PLoS ONE">
        <title>Predicting the Proteins of Angomonas deanei, Strigomonas culicis and Their Respective Endosymbionts Reveals New Aspects of the Trypanosomatidae Family.</title>
        <authorList>
            <person name="Motta M.C."/>
            <person name="Martins A.C."/>
            <person name="de Souza S.S."/>
            <person name="Catta-Preta C.M."/>
            <person name="Silva R."/>
            <person name="Klein C.C."/>
            <person name="de Almeida L.G."/>
            <person name="de Lima Cunha O."/>
            <person name="Ciapina L.P."/>
            <person name="Brocchi M."/>
            <person name="Colabardini A.C."/>
            <person name="de Araujo Lima B."/>
            <person name="Machado C.R."/>
            <person name="de Almeida Soares C.M."/>
            <person name="Probst C.M."/>
            <person name="de Menezes C.B."/>
            <person name="Thompson C.E."/>
            <person name="Bartholomeu D.C."/>
            <person name="Gradia D.F."/>
            <person name="Pavoni D.P."/>
            <person name="Grisard E.C."/>
            <person name="Fantinatti-Garboggini F."/>
            <person name="Marchini F.K."/>
            <person name="Rodrigues-Luiz G.F."/>
            <person name="Wagner G."/>
            <person name="Goldman G.H."/>
            <person name="Fietto J.L."/>
            <person name="Elias M.C."/>
            <person name="Goldman M.H."/>
            <person name="Sagot M.F."/>
            <person name="Pereira M."/>
            <person name="Stoco P.H."/>
            <person name="de Mendonca-Neto R.P."/>
            <person name="Teixeira S.M."/>
            <person name="Maciel T.E."/>
            <person name="de Oliveira Mendes T.A."/>
            <person name="Urmenyi T.P."/>
            <person name="de Souza W."/>
            <person name="Schenkman S."/>
            <person name="de Vasconcelos A.T."/>
        </authorList>
    </citation>
    <scope>NUCLEOTIDE SEQUENCE [LARGE SCALE GENOMIC DNA]</scope>
</reference>
<dbReference type="Proteomes" id="UP000015354">
    <property type="component" value="Unassembled WGS sequence"/>
</dbReference>
<feature type="transmembrane region" description="Helical" evidence="6">
    <location>
        <begin position="136"/>
        <end position="159"/>
    </location>
</feature>
<evidence type="ECO:0000256" key="6">
    <source>
        <dbReference type="SAM" id="Phobius"/>
    </source>
</evidence>
<organism evidence="7 8">
    <name type="scientific">Strigomonas culicis</name>
    <dbReference type="NCBI Taxonomy" id="28005"/>
    <lineage>
        <taxon>Eukaryota</taxon>
        <taxon>Discoba</taxon>
        <taxon>Euglenozoa</taxon>
        <taxon>Kinetoplastea</taxon>
        <taxon>Metakinetoplastina</taxon>
        <taxon>Trypanosomatida</taxon>
        <taxon>Trypanosomatidae</taxon>
        <taxon>Strigomonadinae</taxon>
        <taxon>Strigomonas</taxon>
    </lineage>
</organism>
<dbReference type="Pfam" id="PF02535">
    <property type="entry name" value="Zip"/>
    <property type="match status" value="1"/>
</dbReference>
<name>S9UJL3_9TRYP</name>
<evidence type="ECO:0000256" key="5">
    <source>
        <dbReference type="SAM" id="MobiDB-lite"/>
    </source>
</evidence>
<feature type="transmembrane region" description="Helical" evidence="6">
    <location>
        <begin position="277"/>
        <end position="296"/>
    </location>
</feature>
<gene>
    <name evidence="7" type="ORF">STCU_04731</name>
</gene>
<keyword evidence="3 6" id="KW-1133">Transmembrane helix</keyword>
<dbReference type="PANTHER" id="PTHR11040:SF44">
    <property type="entry name" value="PROTEIN ZNTC-RELATED"/>
    <property type="match status" value="1"/>
</dbReference>
<keyword evidence="2 6" id="KW-0812">Transmembrane</keyword>
<feature type="region of interest" description="Disordered" evidence="5">
    <location>
        <begin position="71"/>
        <end position="121"/>
    </location>
</feature>
<dbReference type="AlphaFoldDB" id="S9UJL3"/>
<keyword evidence="8" id="KW-1185">Reference proteome</keyword>
<evidence type="ECO:0000256" key="3">
    <source>
        <dbReference type="ARBA" id="ARBA00022989"/>
    </source>
</evidence>
<feature type="transmembrane region" description="Helical" evidence="6">
    <location>
        <begin position="196"/>
        <end position="219"/>
    </location>
</feature>
<evidence type="ECO:0000256" key="2">
    <source>
        <dbReference type="ARBA" id="ARBA00022692"/>
    </source>
</evidence>
<feature type="compositionally biased region" description="Basic and acidic residues" evidence="5">
    <location>
        <begin position="108"/>
        <end position="118"/>
    </location>
</feature>
<dbReference type="GO" id="GO:0005385">
    <property type="term" value="F:zinc ion transmembrane transporter activity"/>
    <property type="evidence" value="ECO:0007669"/>
    <property type="project" value="TreeGrafter"/>
</dbReference>
<dbReference type="InterPro" id="IPR003689">
    <property type="entry name" value="ZIP"/>
</dbReference>
<protein>
    <submittedName>
        <fullName evidence="7">Solute carrier family 39 (Zinc transporter), member 1/2/3</fullName>
    </submittedName>
</protein>
<feature type="transmembrane region" description="Helical" evidence="6">
    <location>
        <begin position="165"/>
        <end position="184"/>
    </location>
</feature>